<dbReference type="EMBL" id="JAULSO010000003">
    <property type="protein sequence ID" value="KAK3684808.1"/>
    <property type="molecule type" value="Genomic_DNA"/>
</dbReference>
<dbReference type="PANTHER" id="PTHR37544:SF3">
    <property type="entry name" value="SPRAY"/>
    <property type="match status" value="1"/>
</dbReference>
<dbReference type="InterPro" id="IPR021840">
    <property type="entry name" value="DUF3433"/>
</dbReference>
<keyword evidence="4" id="KW-1185">Reference proteome</keyword>
<proteinExistence type="predicted"/>
<dbReference type="PANTHER" id="PTHR37544">
    <property type="entry name" value="SPRAY-RELATED"/>
    <property type="match status" value="1"/>
</dbReference>
<evidence type="ECO:0000256" key="2">
    <source>
        <dbReference type="SAM" id="Phobius"/>
    </source>
</evidence>
<keyword evidence="2" id="KW-0472">Membrane</keyword>
<dbReference type="AlphaFoldDB" id="A0AAE0X4A8"/>
<feature type="transmembrane region" description="Helical" evidence="2">
    <location>
        <begin position="717"/>
        <end position="740"/>
    </location>
</feature>
<feature type="region of interest" description="Disordered" evidence="1">
    <location>
        <begin position="1202"/>
        <end position="1223"/>
    </location>
</feature>
<evidence type="ECO:0000256" key="1">
    <source>
        <dbReference type="SAM" id="MobiDB-lite"/>
    </source>
</evidence>
<evidence type="ECO:0000313" key="3">
    <source>
        <dbReference type="EMBL" id="KAK3684808.1"/>
    </source>
</evidence>
<reference evidence="3" key="1">
    <citation type="journal article" date="2023" name="Mol. Phylogenet. Evol.">
        <title>Genome-scale phylogeny and comparative genomics of the fungal order Sordariales.</title>
        <authorList>
            <person name="Hensen N."/>
            <person name="Bonometti L."/>
            <person name="Westerberg I."/>
            <person name="Brannstrom I.O."/>
            <person name="Guillou S."/>
            <person name="Cros-Aarteil S."/>
            <person name="Calhoun S."/>
            <person name="Haridas S."/>
            <person name="Kuo A."/>
            <person name="Mondo S."/>
            <person name="Pangilinan J."/>
            <person name="Riley R."/>
            <person name="LaButti K."/>
            <person name="Andreopoulos B."/>
            <person name="Lipzen A."/>
            <person name="Chen C."/>
            <person name="Yan M."/>
            <person name="Daum C."/>
            <person name="Ng V."/>
            <person name="Clum A."/>
            <person name="Steindorff A."/>
            <person name="Ohm R.A."/>
            <person name="Martin F."/>
            <person name="Silar P."/>
            <person name="Natvig D.O."/>
            <person name="Lalanne C."/>
            <person name="Gautier V."/>
            <person name="Ament-Velasquez S.L."/>
            <person name="Kruys A."/>
            <person name="Hutchinson M.I."/>
            <person name="Powell A.J."/>
            <person name="Barry K."/>
            <person name="Miller A.N."/>
            <person name="Grigoriev I.V."/>
            <person name="Debuchy R."/>
            <person name="Gladieux P."/>
            <person name="Hiltunen Thoren M."/>
            <person name="Johannesson H."/>
        </authorList>
    </citation>
    <scope>NUCLEOTIDE SEQUENCE</scope>
    <source>
        <strain evidence="3">CBS 314.62</strain>
    </source>
</reference>
<feature type="transmembrane region" description="Helical" evidence="2">
    <location>
        <begin position="60"/>
        <end position="83"/>
    </location>
</feature>
<evidence type="ECO:0000313" key="4">
    <source>
        <dbReference type="Proteomes" id="UP001270362"/>
    </source>
</evidence>
<protein>
    <submittedName>
        <fullName evidence="3">Uncharacterized protein</fullName>
    </submittedName>
</protein>
<accession>A0AAE0X4A8</accession>
<sequence length="1223" mass="134456">MSVSSTQTAGWKPQSMRAPVLVFVIVLTLTIAAVVEFLAQRSSRNGGLALSATVDEIPPLVSFAYLYATTIIAVVYSLIWTWVDLDIRRMQPWLELSRPEGANADSSLLLDYPFEFLAFIPFSAWRRKHWPVFFSGTAMIILFWAITPLQSAVFGVKPVILSENTTMAITSTLPSIQEQTTRMDTSILNSAYGITWLGQTLPPFTATDHAVLPFSPAVRASETVPDESWTSTTTMLTTELNCWEASITKEDTNMFNISNNRGCSVEVGIFQANNYNHNASVVVYVGYHEDAILDYYLEGPNCSTNSSNQFLAIWGQRFRNKDDQNDISAITASFCETSYHKQRVSVSVSAATGQPVNGSMVPMGAREQLDETEFNSAAFEFLLGVGQPPPTTTRDYAASETIQPWPAVAKKDVSWPMTNMAGFALGLLGAPALELRNTTRLQNAFSKAHKALFSIAVSQLVSPSQVVEENPGTIQRTLHGVVVSRPISAVLEGLLVVVAVLVAAMMYVCVNTESNLPGDPASIGFTLRLLRNSRDVLDRFALEDCSDADILRGSLSGERFALDKGSPGNFRLVEGSTPMEDNRGIGNVRDAELRKEVQYCPVQPRELRLSTGVVLIPVLLLGAGVLIYLKSQEQTLHGLPRPSDNFEVLQILENYIPTVFSTLLEPLLVVMARLLCVLQPFTELRKGKVSPRRSLEAKYTSLPPQLIVWRALKSRHFMLSVLCLISLLANALTVALGGVFNESPVPVEYAASFVEGRSTNLTRDTILDREAMFFIVYYDHFYTAWSNISANTTLPPWITADMAFLPVNQTLQTLDNSTVFRTTARSFGVDSKCTPLATSPSASSQLSANLSTITDGNSEPSFMYRRQNGTWTTCFPEAYTKGSDPAGRSAREVVSSLRPFPGSGGNPGTTGPDDGFCEDKMVLGWLRVDADDVVNRAVQSSFITCEATLQTALFDITFDPAGHILSSAQAGEFDDITQYMTANLSRTLVRQANAIITDVGRRAGDYAWHNETVTRDWWNYLFKFALNSTDLVNPSRGVPRPEAMVPVAQDVYRRLFAILVGQNLDMFQQPPQEVAADVPGVSIVTETRIFMDQTAFLASVVILCVDAAVLMLVYLRDRKAFLPRLPSTLGSLIAYVAASRAVRAYGEQSGPSGGEGEGTRREKSWRQTYSFGRYIGVDGHVHVGIEEDPFVVSVDDVGVRKREDASGLSRGGSWFRRRRPSSS</sequence>
<name>A0AAE0X4A8_9PEZI</name>
<comment type="caution">
    <text evidence="3">The sequence shown here is derived from an EMBL/GenBank/DDBJ whole genome shotgun (WGS) entry which is preliminary data.</text>
</comment>
<feature type="transmembrane region" description="Helical" evidence="2">
    <location>
        <begin position="609"/>
        <end position="629"/>
    </location>
</feature>
<keyword evidence="2" id="KW-0812">Transmembrane</keyword>
<keyword evidence="2" id="KW-1133">Transmembrane helix</keyword>
<organism evidence="3 4">
    <name type="scientific">Podospora appendiculata</name>
    <dbReference type="NCBI Taxonomy" id="314037"/>
    <lineage>
        <taxon>Eukaryota</taxon>
        <taxon>Fungi</taxon>
        <taxon>Dikarya</taxon>
        <taxon>Ascomycota</taxon>
        <taxon>Pezizomycotina</taxon>
        <taxon>Sordariomycetes</taxon>
        <taxon>Sordariomycetidae</taxon>
        <taxon>Sordariales</taxon>
        <taxon>Podosporaceae</taxon>
        <taxon>Podospora</taxon>
    </lineage>
</organism>
<feature type="transmembrane region" description="Helical" evidence="2">
    <location>
        <begin position="1095"/>
        <end position="1115"/>
    </location>
</feature>
<gene>
    <name evidence="3" type="ORF">B0T22DRAFT_428110</name>
</gene>
<feature type="transmembrane region" description="Helical" evidence="2">
    <location>
        <begin position="20"/>
        <end position="40"/>
    </location>
</feature>
<feature type="transmembrane region" description="Helical" evidence="2">
    <location>
        <begin position="655"/>
        <end position="678"/>
    </location>
</feature>
<feature type="transmembrane region" description="Helical" evidence="2">
    <location>
        <begin position="489"/>
        <end position="510"/>
    </location>
</feature>
<dbReference type="Proteomes" id="UP001270362">
    <property type="component" value="Unassembled WGS sequence"/>
</dbReference>
<feature type="transmembrane region" description="Helical" evidence="2">
    <location>
        <begin position="130"/>
        <end position="147"/>
    </location>
</feature>
<dbReference type="Pfam" id="PF11915">
    <property type="entry name" value="DUF3433"/>
    <property type="match status" value="2"/>
</dbReference>
<reference evidence="3" key="2">
    <citation type="submission" date="2023-06" db="EMBL/GenBank/DDBJ databases">
        <authorList>
            <consortium name="Lawrence Berkeley National Laboratory"/>
            <person name="Haridas S."/>
            <person name="Hensen N."/>
            <person name="Bonometti L."/>
            <person name="Westerberg I."/>
            <person name="Brannstrom I.O."/>
            <person name="Guillou S."/>
            <person name="Cros-Aarteil S."/>
            <person name="Calhoun S."/>
            <person name="Kuo A."/>
            <person name="Mondo S."/>
            <person name="Pangilinan J."/>
            <person name="Riley R."/>
            <person name="Labutti K."/>
            <person name="Andreopoulos B."/>
            <person name="Lipzen A."/>
            <person name="Chen C."/>
            <person name="Yanf M."/>
            <person name="Daum C."/>
            <person name="Ng V."/>
            <person name="Clum A."/>
            <person name="Steindorff A."/>
            <person name="Ohm R."/>
            <person name="Martin F."/>
            <person name="Silar P."/>
            <person name="Natvig D."/>
            <person name="Lalanne C."/>
            <person name="Gautier V."/>
            <person name="Ament-Velasquez S.L."/>
            <person name="Kruys A."/>
            <person name="Hutchinson M.I."/>
            <person name="Powell A.J."/>
            <person name="Barry K."/>
            <person name="Miller A.N."/>
            <person name="Grigoriev I.V."/>
            <person name="Debuchy R."/>
            <person name="Gladieux P."/>
            <person name="Thoren M.H."/>
            <person name="Johannesson H."/>
        </authorList>
    </citation>
    <scope>NUCLEOTIDE SEQUENCE</scope>
    <source>
        <strain evidence="3">CBS 314.62</strain>
    </source>
</reference>